<dbReference type="PANTHER" id="PTHR46696">
    <property type="entry name" value="P450, PUTATIVE (EUROFUNG)-RELATED"/>
    <property type="match status" value="1"/>
</dbReference>
<dbReference type="InterPro" id="IPR017972">
    <property type="entry name" value="Cyt_P450_CS"/>
</dbReference>
<dbReference type="Pfam" id="PF00067">
    <property type="entry name" value="p450"/>
    <property type="match status" value="1"/>
</dbReference>
<organism evidence="4 5">
    <name type="scientific">Streptomyces rimosus subsp. rimosus</name>
    <dbReference type="NCBI Taxonomy" id="132474"/>
    <lineage>
        <taxon>Bacteria</taxon>
        <taxon>Bacillati</taxon>
        <taxon>Actinomycetota</taxon>
        <taxon>Actinomycetes</taxon>
        <taxon>Kitasatosporales</taxon>
        <taxon>Streptomycetaceae</taxon>
        <taxon>Streptomyces</taxon>
    </lineage>
</organism>
<dbReference type="GeneID" id="66859604"/>
<evidence type="ECO:0000256" key="3">
    <source>
        <dbReference type="SAM" id="MobiDB-lite"/>
    </source>
</evidence>
<dbReference type="SUPFAM" id="SSF48264">
    <property type="entry name" value="Cytochrome P450"/>
    <property type="match status" value="1"/>
</dbReference>
<dbReference type="PANTHER" id="PTHR46696:SF1">
    <property type="entry name" value="CYTOCHROME P450 YJIB-RELATED"/>
    <property type="match status" value="1"/>
</dbReference>
<reference evidence="4 5" key="1">
    <citation type="submission" date="2022-03" db="EMBL/GenBank/DDBJ databases">
        <title>Complete genome of Streptomyces rimosus ssp. rimosus R7 (=ATCC 10970).</title>
        <authorList>
            <person name="Beganovic S."/>
            <person name="Ruckert C."/>
            <person name="Busche T."/>
            <person name="Kalinowski J."/>
            <person name="Wittmann C."/>
        </authorList>
    </citation>
    <scope>NUCLEOTIDE SEQUENCE [LARGE SCALE GENOMIC DNA]</scope>
    <source>
        <strain evidence="4 5">R7</strain>
    </source>
</reference>
<keyword evidence="2" id="KW-0349">Heme</keyword>
<sequence>MPDAGRLPRYPFAFRGDQLAPELAASVVHRPIQRVRTNTGTDAWLVTGHELVRSVLRDRRFSLTLTSDPWMPRQDPLIPPLSVTDIRTQCENAGLLQDLFQGVGPHQRYLTPGRVREIADGLLDTFLAGEQPGDLMDGFIMPLSRALTMELLGLDPEGCPDNAEIFNIFRTGPESMQGVPESWNLALTWMLGRLPGLRASGAGLLGRLITLSDASGVLSEEEVADLFVFLLISQFGNPATFLGAATVGLMQHPEVTARLRKDPGLLPRAVDELLRWTVFLGDALPRNAREDVLLDGVLVREGDLVLVSTDAANRDPRVFPDPHRLDIDREPGPHLRFSDGRHRCPGGPVSRMQAAETLRVLLGRTADLRLAVPADEIEWHRYYAVTLPVAVPVNWTLPGAATPGTGDGKPRGAAVPRPDGGTLTP</sequence>
<name>A0ABY3YUM8_STRRM</name>
<keyword evidence="2" id="KW-0408">Iron</keyword>
<dbReference type="InterPro" id="IPR001128">
    <property type="entry name" value="Cyt_P450"/>
</dbReference>
<keyword evidence="2 4" id="KW-0560">Oxidoreductase</keyword>
<dbReference type="EC" id="1.14.19.70" evidence="4"/>
<gene>
    <name evidence="4" type="ORF">SRIMR7_04135</name>
</gene>
<dbReference type="Gene3D" id="1.10.630.10">
    <property type="entry name" value="Cytochrome P450"/>
    <property type="match status" value="1"/>
</dbReference>
<comment type="similarity">
    <text evidence="1 2">Belongs to the cytochrome P450 family.</text>
</comment>
<evidence type="ECO:0000313" key="5">
    <source>
        <dbReference type="Proteomes" id="UP000829494"/>
    </source>
</evidence>
<keyword evidence="2" id="KW-0479">Metal-binding</keyword>
<evidence type="ECO:0000256" key="2">
    <source>
        <dbReference type="RuleBase" id="RU000461"/>
    </source>
</evidence>
<protein>
    <submittedName>
        <fullName evidence="4">Mycocyclosin synthase</fullName>
        <ecNumber evidence="4">1.14.19.70</ecNumber>
    </submittedName>
</protein>
<dbReference type="GO" id="GO:0016491">
    <property type="term" value="F:oxidoreductase activity"/>
    <property type="evidence" value="ECO:0007669"/>
    <property type="project" value="UniProtKB-KW"/>
</dbReference>
<keyword evidence="2" id="KW-0503">Monooxygenase</keyword>
<proteinExistence type="inferred from homology"/>
<evidence type="ECO:0000256" key="1">
    <source>
        <dbReference type="ARBA" id="ARBA00010617"/>
    </source>
</evidence>
<evidence type="ECO:0000313" key="4">
    <source>
        <dbReference type="EMBL" id="UNZ01321.1"/>
    </source>
</evidence>
<dbReference type="Proteomes" id="UP000829494">
    <property type="component" value="Chromosome"/>
</dbReference>
<dbReference type="PROSITE" id="PS00086">
    <property type="entry name" value="CYTOCHROME_P450"/>
    <property type="match status" value="1"/>
</dbReference>
<dbReference type="InterPro" id="IPR002397">
    <property type="entry name" value="Cyt_P450_B"/>
</dbReference>
<feature type="region of interest" description="Disordered" evidence="3">
    <location>
        <begin position="401"/>
        <end position="425"/>
    </location>
</feature>
<dbReference type="EMBL" id="CP094298">
    <property type="protein sequence ID" value="UNZ01321.1"/>
    <property type="molecule type" value="Genomic_DNA"/>
</dbReference>
<dbReference type="InterPro" id="IPR036396">
    <property type="entry name" value="Cyt_P450_sf"/>
</dbReference>
<keyword evidence="5" id="KW-1185">Reference proteome</keyword>
<accession>A0ABY3YUM8</accession>
<dbReference type="RefSeq" id="WP_003984593.1">
    <property type="nucleotide sequence ID" value="NZ_CP043497.1"/>
</dbReference>
<dbReference type="PRINTS" id="PR00359">
    <property type="entry name" value="BP450"/>
</dbReference>